<dbReference type="Pfam" id="PF14305">
    <property type="entry name" value="ATPgrasp_TupA"/>
    <property type="match status" value="1"/>
</dbReference>
<dbReference type="Proteomes" id="UP000634672">
    <property type="component" value="Unassembled WGS sequence"/>
</dbReference>
<proteinExistence type="predicted"/>
<dbReference type="InterPro" id="IPR029465">
    <property type="entry name" value="ATPgrasp_TupA"/>
</dbReference>
<gene>
    <name evidence="1" type="ORF">H8S75_16170</name>
</gene>
<keyword evidence="2" id="KW-1185">Reference proteome</keyword>
<dbReference type="RefSeq" id="WP_187022527.1">
    <property type="nucleotide sequence ID" value="NZ_JACOPB010000007.1"/>
</dbReference>
<dbReference type="EMBL" id="JACOPB010000007">
    <property type="protein sequence ID" value="MBC5709495.1"/>
    <property type="molecule type" value="Genomic_DNA"/>
</dbReference>
<accession>A0ABR7H8J2</accession>
<organism evidence="1 2">
    <name type="scientific">Hungatella hominis</name>
    <dbReference type="NCBI Taxonomy" id="2763050"/>
    <lineage>
        <taxon>Bacteria</taxon>
        <taxon>Bacillati</taxon>
        <taxon>Bacillota</taxon>
        <taxon>Clostridia</taxon>
        <taxon>Lachnospirales</taxon>
        <taxon>Lachnospiraceae</taxon>
        <taxon>Hungatella</taxon>
    </lineage>
</organism>
<reference evidence="1 2" key="1">
    <citation type="submission" date="2020-08" db="EMBL/GenBank/DDBJ databases">
        <title>Genome public.</title>
        <authorList>
            <person name="Liu C."/>
            <person name="Sun Q."/>
        </authorList>
    </citation>
    <scope>NUCLEOTIDE SEQUENCE [LARGE SCALE GENOMIC DNA]</scope>
    <source>
        <strain evidence="1 2">NSJ-66</strain>
    </source>
</reference>
<evidence type="ECO:0000313" key="1">
    <source>
        <dbReference type="EMBL" id="MBC5709495.1"/>
    </source>
</evidence>
<protein>
    <submittedName>
        <fullName evidence="1">Glycosyltransferase</fullName>
    </submittedName>
</protein>
<evidence type="ECO:0000313" key="2">
    <source>
        <dbReference type="Proteomes" id="UP000634672"/>
    </source>
</evidence>
<sequence>MLNRNIAFRPKKRGLWKLFIFKIRIAVKVLLTAFFGKCPHLISDKQHSKMLFTVMFGYIPDFAHPRTMNEYICANKFSDQKLSLSQYTDKYEVRKYVEKIVGKKYLNDVLGIYDKFDQIDFEVLPNSFALKATHGSSYNVIVQDKTKLDKKEAKKKFDHWLSQNFYYKDREKNYKIIKPRIMCDAFLLPEDGELEEYKLFCFRGKVGFIQHNKQILGRRYDNIFDSNWDIVPVKYGYDGFDGDGKPENGDTLIEIAERLAVPFELVRVDLYNIDGRIVFSELTFHSGGGLIPFEPKEYDRKYGKMLGL</sequence>
<comment type="caution">
    <text evidence="1">The sequence shown here is derived from an EMBL/GenBank/DDBJ whole genome shotgun (WGS) entry which is preliminary data.</text>
</comment>
<name>A0ABR7H8J2_9FIRM</name>